<proteinExistence type="predicted"/>
<evidence type="ECO:0000313" key="1">
    <source>
        <dbReference type="EMBL" id="AGK78655.1"/>
    </source>
</evidence>
<dbReference type="PATRIC" id="fig|1303692.3.peg.3751"/>
<dbReference type="InterPro" id="IPR016032">
    <property type="entry name" value="Sig_transdc_resp-reg_C-effctor"/>
</dbReference>
<dbReference type="GO" id="GO:0003677">
    <property type="term" value="F:DNA binding"/>
    <property type="evidence" value="ECO:0007669"/>
    <property type="project" value="InterPro"/>
</dbReference>
<dbReference type="eggNOG" id="COG2197">
    <property type="taxonomic scope" value="Bacteria"/>
</dbReference>
<gene>
    <name evidence="1" type="ORF">SFUL_3737</name>
</gene>
<evidence type="ECO:0000313" key="2">
    <source>
        <dbReference type="Proteomes" id="UP000013304"/>
    </source>
</evidence>
<dbReference type="InterPro" id="IPR051797">
    <property type="entry name" value="TrmB-like"/>
</dbReference>
<dbReference type="InterPro" id="IPR036388">
    <property type="entry name" value="WH-like_DNA-bd_sf"/>
</dbReference>
<reference evidence="1 2" key="1">
    <citation type="submission" date="2013-04" db="EMBL/GenBank/DDBJ databases">
        <title>Complete genome sequence of Streptomyces fulvissimus.</title>
        <authorList>
            <person name="Myronovskyi M."/>
            <person name="Tokovenko B."/>
            <person name="Manderscheid N."/>
            <person name="Petzke L."/>
            <person name="Luzhetskyy A."/>
        </authorList>
    </citation>
    <scope>NUCLEOTIDE SEQUENCE [LARGE SCALE GENOMIC DNA]</scope>
    <source>
        <strain evidence="1 2">DSM 40593</strain>
    </source>
</reference>
<name>N0CSN1_STRMI</name>
<dbReference type="KEGG" id="sfi:SFUL_3737"/>
<dbReference type="RefSeq" id="WP_015610007.1">
    <property type="nucleotide sequence ID" value="NC_021177.1"/>
</dbReference>
<sequence length="318" mass="34895">MPDLPDLPLTPGDRETYRAVASDGEPLAGHNVERLLSLGLIAPNPDRDGQYLAHDPRAAAQRALSQVQETITRAAQCMAELPAIEGLVPAYDAHRWYSGPVSELLQSRDEMNARIQQALRTASSEMWTAQPGAPVDRDPEVQRAGMERVLDLRGRGVSVRSLYNVAVRDHAPTVGHLAAVVEAGAEVATLEEAFPRLVIIDGIHLFIDNCVQAGAEDRDAGWHVTDRATVAWVHMLYQQLWARGTRWQDGGAESETLTERQKMILRALEEGEPQHGVGPRLGLSDRTVTKEIAAARAAVGAQTVYQLMSWWGRRQAEG</sequence>
<dbReference type="PANTHER" id="PTHR34293:SF1">
    <property type="entry name" value="HTH-TYPE TRANSCRIPTIONAL REGULATOR TRMBL2"/>
    <property type="match status" value="1"/>
</dbReference>
<organism evidence="1 2">
    <name type="scientific">Streptomyces microflavus DSM 40593</name>
    <dbReference type="NCBI Taxonomy" id="1303692"/>
    <lineage>
        <taxon>Bacteria</taxon>
        <taxon>Bacillati</taxon>
        <taxon>Actinomycetota</taxon>
        <taxon>Actinomycetes</taxon>
        <taxon>Kitasatosporales</taxon>
        <taxon>Streptomycetaceae</taxon>
        <taxon>Streptomyces</taxon>
    </lineage>
</organism>
<dbReference type="PANTHER" id="PTHR34293">
    <property type="entry name" value="HTH-TYPE TRANSCRIPTIONAL REGULATOR TRMBL2"/>
    <property type="match status" value="1"/>
</dbReference>
<dbReference type="SUPFAM" id="SSF46894">
    <property type="entry name" value="C-terminal effector domain of the bipartite response regulators"/>
    <property type="match status" value="1"/>
</dbReference>
<accession>N0CSN1</accession>
<dbReference type="AlphaFoldDB" id="N0CSN1"/>
<dbReference type="Proteomes" id="UP000013304">
    <property type="component" value="Chromosome"/>
</dbReference>
<dbReference type="HOGENOM" id="CLU_056943_0_0_11"/>
<protein>
    <submittedName>
        <fullName evidence="1">Regulatory protein</fullName>
    </submittedName>
</protein>
<dbReference type="GO" id="GO:0006355">
    <property type="term" value="P:regulation of DNA-templated transcription"/>
    <property type="evidence" value="ECO:0007669"/>
    <property type="project" value="InterPro"/>
</dbReference>
<dbReference type="EMBL" id="CP005080">
    <property type="protein sequence ID" value="AGK78655.1"/>
    <property type="molecule type" value="Genomic_DNA"/>
</dbReference>
<dbReference type="Gene3D" id="1.10.10.10">
    <property type="entry name" value="Winged helix-like DNA-binding domain superfamily/Winged helix DNA-binding domain"/>
    <property type="match status" value="1"/>
</dbReference>